<feature type="compositionally biased region" description="Basic and acidic residues" evidence="1">
    <location>
        <begin position="159"/>
        <end position="170"/>
    </location>
</feature>
<comment type="caution">
    <text evidence="2">The sequence shown here is derived from an EMBL/GenBank/DDBJ whole genome shotgun (WGS) entry which is preliminary data.</text>
</comment>
<reference evidence="2 3" key="1">
    <citation type="submission" date="2019-02" db="EMBL/GenBank/DDBJ databases">
        <title>Genome sequencing of the rare red list fungi Hericium alpestre (H. flagellum).</title>
        <authorList>
            <person name="Buettner E."/>
            <person name="Kellner H."/>
        </authorList>
    </citation>
    <scope>NUCLEOTIDE SEQUENCE [LARGE SCALE GENOMIC DNA]</scope>
    <source>
        <strain evidence="2 3">DSM 108284</strain>
    </source>
</reference>
<evidence type="ECO:0000256" key="1">
    <source>
        <dbReference type="SAM" id="MobiDB-lite"/>
    </source>
</evidence>
<dbReference type="EMBL" id="SFCI01001988">
    <property type="protein sequence ID" value="TFY74609.1"/>
    <property type="molecule type" value="Genomic_DNA"/>
</dbReference>
<organism evidence="2 3">
    <name type="scientific">Hericium alpestre</name>
    <dbReference type="NCBI Taxonomy" id="135208"/>
    <lineage>
        <taxon>Eukaryota</taxon>
        <taxon>Fungi</taxon>
        <taxon>Dikarya</taxon>
        <taxon>Basidiomycota</taxon>
        <taxon>Agaricomycotina</taxon>
        <taxon>Agaricomycetes</taxon>
        <taxon>Russulales</taxon>
        <taxon>Hericiaceae</taxon>
        <taxon>Hericium</taxon>
    </lineage>
</organism>
<proteinExistence type="predicted"/>
<dbReference type="Proteomes" id="UP000298061">
    <property type="component" value="Unassembled WGS sequence"/>
</dbReference>
<gene>
    <name evidence="2" type="ORF">EWM64_g9402</name>
</gene>
<dbReference type="OrthoDB" id="5529571at2759"/>
<feature type="region of interest" description="Disordered" evidence="1">
    <location>
        <begin position="95"/>
        <end position="121"/>
    </location>
</feature>
<feature type="compositionally biased region" description="Polar residues" evidence="1">
    <location>
        <begin position="144"/>
        <end position="155"/>
    </location>
</feature>
<protein>
    <recommendedName>
        <fullName evidence="4">Clathrin light chain</fullName>
    </recommendedName>
</protein>
<feature type="compositionally biased region" description="Low complexity" evidence="1">
    <location>
        <begin position="221"/>
        <end position="245"/>
    </location>
</feature>
<evidence type="ECO:0000313" key="3">
    <source>
        <dbReference type="Proteomes" id="UP000298061"/>
    </source>
</evidence>
<evidence type="ECO:0008006" key="4">
    <source>
        <dbReference type="Google" id="ProtNLM"/>
    </source>
</evidence>
<feature type="region of interest" description="Disordered" evidence="1">
    <location>
        <begin position="136"/>
        <end position="266"/>
    </location>
</feature>
<accession>A0A4Y9ZMF6</accession>
<evidence type="ECO:0000313" key="2">
    <source>
        <dbReference type="EMBL" id="TFY74609.1"/>
    </source>
</evidence>
<feature type="compositionally biased region" description="Basic and acidic residues" evidence="1">
    <location>
        <begin position="248"/>
        <end position="257"/>
    </location>
</feature>
<dbReference type="AlphaFoldDB" id="A0A4Y9ZMF6"/>
<sequence>MDRQRSPLPTDGEDLLQAALSDAFSVGDLPRQPAVVAVQETQSATLTAVEAPATTSSEEEGMSSSAVSAQDYDAWKAEYDAQLVGWRQESAKAREHAEAERARWEEIRQREKREGGAVSEAWESVADSAVEELGATLARAQGKSAPQTEVGSDSPSPADVRDLVEGEKPGAHTQEYIEAALPRAGPSIVIDTAGTPSQAADATPAGHADTTSPTHAHDPSHASSSPRWEDVTSSLTSSFPSMSFPETSRPESPEHQHHPPAPSPPP</sequence>
<keyword evidence="3" id="KW-1185">Reference proteome</keyword>
<name>A0A4Y9ZMF6_9AGAM</name>
<dbReference type="STRING" id="135208.A0A4Y9ZMF6"/>
<feature type="compositionally biased region" description="Basic and acidic residues" evidence="1">
    <location>
        <begin position="95"/>
        <end position="115"/>
    </location>
</feature>